<feature type="compositionally biased region" description="Polar residues" evidence="5">
    <location>
        <begin position="237"/>
        <end position="251"/>
    </location>
</feature>
<reference evidence="8" key="1">
    <citation type="submission" date="2025-08" db="UniProtKB">
        <authorList>
            <consortium name="Ensembl"/>
        </authorList>
    </citation>
    <scope>IDENTIFICATION</scope>
</reference>
<dbReference type="Gene3D" id="1.10.287.2070">
    <property type="match status" value="1"/>
</dbReference>
<dbReference type="GO" id="GO:0035023">
    <property type="term" value="P:regulation of Rho protein signal transduction"/>
    <property type="evidence" value="ECO:0007669"/>
    <property type="project" value="TreeGrafter"/>
</dbReference>
<dbReference type="SMART" id="SM00324">
    <property type="entry name" value="RhoGAP"/>
    <property type="match status" value="1"/>
</dbReference>
<feature type="region of interest" description="Disordered" evidence="5">
    <location>
        <begin position="361"/>
        <end position="383"/>
    </location>
</feature>
<dbReference type="STRING" id="30732.ENSOMEP00000021508"/>
<dbReference type="Pfam" id="PF01852">
    <property type="entry name" value="START"/>
    <property type="match status" value="1"/>
</dbReference>
<proteinExistence type="predicted"/>
<keyword evidence="4" id="KW-0175">Coiled coil</keyword>
<dbReference type="InterPro" id="IPR002913">
    <property type="entry name" value="START_lipid-bd_dom"/>
</dbReference>
<dbReference type="GO" id="GO:0030036">
    <property type="term" value="P:actin cytoskeleton organization"/>
    <property type="evidence" value="ECO:0007669"/>
    <property type="project" value="TreeGrafter"/>
</dbReference>
<dbReference type="SUPFAM" id="SSF55961">
    <property type="entry name" value="Bet v1-like"/>
    <property type="match status" value="1"/>
</dbReference>
<evidence type="ECO:0000259" key="7">
    <source>
        <dbReference type="PROSITE" id="PS50848"/>
    </source>
</evidence>
<feature type="domain" description="START" evidence="7">
    <location>
        <begin position="687"/>
        <end position="806"/>
    </location>
</feature>
<dbReference type="InterPro" id="IPR023393">
    <property type="entry name" value="START-like_dom_sf"/>
</dbReference>
<dbReference type="GO" id="GO:0005096">
    <property type="term" value="F:GTPase activator activity"/>
    <property type="evidence" value="ECO:0007669"/>
    <property type="project" value="UniProtKB-KW"/>
</dbReference>
<dbReference type="GO" id="GO:0016020">
    <property type="term" value="C:membrane"/>
    <property type="evidence" value="ECO:0007669"/>
    <property type="project" value="UniProtKB-SubCell"/>
</dbReference>
<dbReference type="Pfam" id="PF00620">
    <property type="entry name" value="RhoGAP"/>
    <property type="match status" value="1"/>
</dbReference>
<dbReference type="SUPFAM" id="SSF47769">
    <property type="entry name" value="SAM/Pointed domain"/>
    <property type="match status" value="1"/>
</dbReference>
<feature type="region of interest" description="Disordered" evidence="5">
    <location>
        <begin position="209"/>
        <end position="264"/>
    </location>
</feature>
<evidence type="ECO:0000256" key="2">
    <source>
        <dbReference type="ARBA" id="ARBA00022468"/>
    </source>
</evidence>
<dbReference type="Ensembl" id="ENSOMET00000031185.1">
    <property type="protein sequence ID" value="ENSOMEP00000021508.1"/>
    <property type="gene ID" value="ENSOMEG00000023653.1"/>
</dbReference>
<dbReference type="SMART" id="SM00234">
    <property type="entry name" value="START"/>
    <property type="match status" value="1"/>
</dbReference>
<dbReference type="PROSITE" id="PS50238">
    <property type="entry name" value="RHOGAP"/>
    <property type="match status" value="1"/>
</dbReference>
<reference evidence="8" key="2">
    <citation type="submission" date="2025-09" db="UniProtKB">
        <authorList>
            <consortium name="Ensembl"/>
        </authorList>
    </citation>
    <scope>IDENTIFICATION</scope>
</reference>
<dbReference type="SUPFAM" id="SSF48350">
    <property type="entry name" value="GTPase activation domain, GAP"/>
    <property type="match status" value="1"/>
</dbReference>
<keyword evidence="9" id="KW-1185">Reference proteome</keyword>
<evidence type="ECO:0000313" key="9">
    <source>
        <dbReference type="Proteomes" id="UP000261560"/>
    </source>
</evidence>
<dbReference type="GO" id="GO:0008289">
    <property type="term" value="F:lipid binding"/>
    <property type="evidence" value="ECO:0007669"/>
    <property type="project" value="InterPro"/>
</dbReference>
<keyword evidence="3" id="KW-0597">Phosphoprotein</keyword>
<protein>
    <submittedName>
        <fullName evidence="8">Si:dkeyp-23e4.3</fullName>
    </submittedName>
</protein>
<feature type="compositionally biased region" description="Low complexity" evidence="5">
    <location>
        <begin position="310"/>
        <end position="325"/>
    </location>
</feature>
<evidence type="ECO:0000256" key="3">
    <source>
        <dbReference type="ARBA" id="ARBA00022553"/>
    </source>
</evidence>
<evidence type="ECO:0000256" key="1">
    <source>
        <dbReference type="ARBA" id="ARBA00004170"/>
    </source>
</evidence>
<sequence>MVWDLPEVISSLQEFPGAEAHMTAAMKPPLRRSFSENVKDSTTRAWDVVWRIVRERRLWEIEAREACDWLRAAGFPQYVQLFRDCRFPVDIEWVKRDHPFLDQDALDSLCRRLITLNKCSEMKLELSRMKRRVRKLLLRVSEVLLDEEDFCTISPNWTYDRHARQWRRLGSSSNVSVLSGSPAHSLDESSCDVIDLQDVCSIRSSSRTTPVTISTPASGDTSRSSSRCSSAYKTASLDTSFSGPPSPSTASLEADGCLQEKPPRRTGTTLLRRMEKLRLRGAAGLLSPEQSCRPTVGARPVLIQDKFCRSSRMSQQQRRSSQQNLPPLPPSPGLEVLTVSQVVQLQKLALLKLTALMDKHSPSSRQGWSWTVPKPPSASRPGGLKVPRVFGAPLLLSLRQTGEALPPCISRALLYLRSDCLDQVGLFRKSGVKSRIQLLREQVESDPEGVSFEGQSAFDVADLVKQFFRDLPEPVFSSRLCESFLHIYQYVPQDQQLLATQAAVLLLPDENREALQTLLHFLWDVVSCVDQNQMTPTNIAVCLAPSLFHLTAKKDSRSGHRKHSLGRPDQRDLSENLAATQGLAFMITEVQRLFQVRREEQMTRLKRSTQRLLEELREENPVWENQPGPEPLDLAFRKVNGLLWVLHDVAGKHCGASGVLRVCPQGWGDAPLRLWRGSVEVDAPHRDVLRRLLREQPLWEPRLLQAAVIQTLSDHADIYRFLLRGRSPLPPQEHLLLRTWQDDPLCGPLYLSSASTEHPEIQPGGVRVHVHTCLYLLEPTGAIKTRLTHLCQTDFRGHSPAWDREVGGHCVASRLLAVRDSFRAEFKETKI</sequence>
<dbReference type="InterPro" id="IPR008936">
    <property type="entry name" value="Rho_GTPase_activation_prot"/>
</dbReference>
<dbReference type="Proteomes" id="UP000261560">
    <property type="component" value="Unplaced"/>
</dbReference>
<dbReference type="PROSITE" id="PS50848">
    <property type="entry name" value="START"/>
    <property type="match status" value="1"/>
</dbReference>
<dbReference type="Gene3D" id="1.10.555.10">
    <property type="entry name" value="Rho GTPase activation protein"/>
    <property type="match status" value="1"/>
</dbReference>
<dbReference type="InterPro" id="IPR000198">
    <property type="entry name" value="RhoGAP_dom"/>
</dbReference>
<dbReference type="Gene3D" id="3.30.530.20">
    <property type="match status" value="1"/>
</dbReference>
<dbReference type="GO" id="GO:0007165">
    <property type="term" value="P:signal transduction"/>
    <property type="evidence" value="ECO:0007669"/>
    <property type="project" value="InterPro"/>
</dbReference>
<evidence type="ECO:0000256" key="4">
    <source>
        <dbReference type="SAM" id="Coils"/>
    </source>
</evidence>
<comment type="subcellular location">
    <subcellularLocation>
        <location evidence="1">Membrane</location>
        <topology evidence="1">Peripheral membrane protein</topology>
    </subcellularLocation>
</comment>
<feature type="compositionally biased region" description="Low complexity" evidence="5">
    <location>
        <begin position="214"/>
        <end position="236"/>
    </location>
</feature>
<dbReference type="AlphaFoldDB" id="A0A3B3CUJ6"/>
<feature type="region of interest" description="Disordered" evidence="5">
    <location>
        <begin position="310"/>
        <end position="332"/>
    </location>
</feature>
<feature type="coiled-coil region" evidence="4">
    <location>
        <begin position="599"/>
        <end position="626"/>
    </location>
</feature>
<keyword evidence="2" id="KW-0343">GTPase activation</keyword>
<dbReference type="InterPro" id="IPR001660">
    <property type="entry name" value="SAM"/>
</dbReference>
<dbReference type="InterPro" id="IPR013761">
    <property type="entry name" value="SAM/pointed_sf"/>
</dbReference>
<dbReference type="PANTHER" id="PTHR12659">
    <property type="entry name" value="RHO-TYPE GTPASE ACTIVATING PROTEIN"/>
    <property type="match status" value="1"/>
</dbReference>
<evidence type="ECO:0000313" key="8">
    <source>
        <dbReference type="Ensembl" id="ENSOMEP00000021508.1"/>
    </source>
</evidence>
<dbReference type="PaxDb" id="30732-ENSOMEP00000021508"/>
<dbReference type="Pfam" id="PF07647">
    <property type="entry name" value="SAM_2"/>
    <property type="match status" value="1"/>
</dbReference>
<organism evidence="8 9">
    <name type="scientific">Oryzias melastigma</name>
    <name type="common">Marine medaka</name>
    <dbReference type="NCBI Taxonomy" id="30732"/>
    <lineage>
        <taxon>Eukaryota</taxon>
        <taxon>Metazoa</taxon>
        <taxon>Chordata</taxon>
        <taxon>Craniata</taxon>
        <taxon>Vertebrata</taxon>
        <taxon>Euteleostomi</taxon>
        <taxon>Actinopterygii</taxon>
        <taxon>Neopterygii</taxon>
        <taxon>Teleostei</taxon>
        <taxon>Neoteleostei</taxon>
        <taxon>Acanthomorphata</taxon>
        <taxon>Ovalentaria</taxon>
        <taxon>Atherinomorphae</taxon>
        <taxon>Beloniformes</taxon>
        <taxon>Adrianichthyidae</taxon>
        <taxon>Oryziinae</taxon>
        <taxon>Oryzias</taxon>
    </lineage>
</organism>
<dbReference type="GeneTree" id="ENSGT00950000183061"/>
<evidence type="ECO:0000256" key="5">
    <source>
        <dbReference type="SAM" id="MobiDB-lite"/>
    </source>
</evidence>
<dbReference type="PANTHER" id="PTHR12659:SF4">
    <property type="entry name" value="RHO-GAP DOMAIN-CONTAINING PROTEIN"/>
    <property type="match status" value="1"/>
</dbReference>
<name>A0A3B3CUJ6_ORYME</name>
<evidence type="ECO:0000259" key="6">
    <source>
        <dbReference type="PROSITE" id="PS50238"/>
    </source>
</evidence>
<accession>A0A3B3CUJ6</accession>
<feature type="domain" description="Rho-GAP" evidence="6">
    <location>
        <begin position="392"/>
        <end position="594"/>
    </location>
</feature>